<sequence>MAKSAAYVGIGGETYSSPGQSLPPMGSGYKPGGDYSTAWFAHSVNTYIVNENYDQLPPEDTEEYTTSSDDYVVSDQPTVGKSGRVLYYGGTRYGGTSSN</sequence>
<dbReference type="InterPro" id="IPR004314">
    <property type="entry name" value="Neprosin"/>
</dbReference>
<evidence type="ECO:0000259" key="1">
    <source>
        <dbReference type="PROSITE" id="PS52045"/>
    </source>
</evidence>
<dbReference type="EMBL" id="GISG01052317">
    <property type="protein sequence ID" value="MBA4625486.1"/>
    <property type="molecule type" value="Transcribed_RNA"/>
</dbReference>
<reference evidence="2" key="2">
    <citation type="submission" date="2020-07" db="EMBL/GenBank/DDBJ databases">
        <authorList>
            <person name="Vera ALvarez R."/>
            <person name="Arias-Moreno D.M."/>
            <person name="Jimenez-Jacinto V."/>
            <person name="Jimenez-Bremont J.F."/>
            <person name="Swaminathan K."/>
            <person name="Moose S.P."/>
            <person name="Guerrero-Gonzalez M.L."/>
            <person name="Marino-Ramirez L."/>
            <person name="Landsman D."/>
            <person name="Rodriguez-Kessler M."/>
            <person name="Delgado-Sanchez P."/>
        </authorList>
    </citation>
    <scope>NUCLEOTIDE SEQUENCE</scope>
    <source>
        <tissue evidence="2">Cladode</tissue>
    </source>
</reference>
<evidence type="ECO:0000313" key="2">
    <source>
        <dbReference type="EMBL" id="MBA4625486.1"/>
    </source>
</evidence>
<proteinExistence type="predicted"/>
<accession>A0A7C9CTK2</accession>
<name>A0A7C9CTK2_OPUST</name>
<reference evidence="2" key="1">
    <citation type="journal article" date="2013" name="J. Plant Res.">
        <title>Effect of fungi and light on seed germination of three Opuntia species from semiarid lands of central Mexico.</title>
        <authorList>
            <person name="Delgado-Sanchez P."/>
            <person name="Jimenez-Bremont J.F."/>
            <person name="Guerrero-Gonzalez Mde L."/>
            <person name="Flores J."/>
        </authorList>
    </citation>
    <scope>NUCLEOTIDE SEQUENCE</scope>
    <source>
        <tissue evidence="2">Cladode</tissue>
    </source>
</reference>
<dbReference type="PROSITE" id="PS52045">
    <property type="entry name" value="NEPROSIN_PEP_CD"/>
    <property type="match status" value="1"/>
</dbReference>
<feature type="domain" description="Neprosin PEP catalytic" evidence="1">
    <location>
        <begin position="1"/>
        <end position="97"/>
    </location>
</feature>
<organism evidence="2">
    <name type="scientific">Opuntia streptacantha</name>
    <name type="common">Prickly pear cactus</name>
    <name type="synonym">Opuntia cardona</name>
    <dbReference type="NCBI Taxonomy" id="393608"/>
    <lineage>
        <taxon>Eukaryota</taxon>
        <taxon>Viridiplantae</taxon>
        <taxon>Streptophyta</taxon>
        <taxon>Embryophyta</taxon>
        <taxon>Tracheophyta</taxon>
        <taxon>Spermatophyta</taxon>
        <taxon>Magnoliopsida</taxon>
        <taxon>eudicotyledons</taxon>
        <taxon>Gunneridae</taxon>
        <taxon>Pentapetalae</taxon>
        <taxon>Caryophyllales</taxon>
        <taxon>Cactineae</taxon>
        <taxon>Cactaceae</taxon>
        <taxon>Opuntioideae</taxon>
        <taxon>Opuntia</taxon>
    </lineage>
</organism>
<dbReference type="Pfam" id="PF03080">
    <property type="entry name" value="Neprosin"/>
    <property type="match status" value="1"/>
</dbReference>
<dbReference type="AlphaFoldDB" id="A0A7C9CTK2"/>
<protein>
    <recommendedName>
        <fullName evidence="1">Neprosin PEP catalytic domain-containing protein</fullName>
    </recommendedName>
</protein>